<evidence type="ECO:0000256" key="6">
    <source>
        <dbReference type="ARBA" id="ARBA00022989"/>
    </source>
</evidence>
<evidence type="ECO:0000256" key="7">
    <source>
        <dbReference type="ARBA" id="ARBA00023136"/>
    </source>
</evidence>
<evidence type="ECO:0000259" key="11">
    <source>
        <dbReference type="Pfam" id="PF01478"/>
    </source>
</evidence>
<feature type="domain" description="Prepilin peptidase A24 N-terminal" evidence="12">
    <location>
        <begin position="15"/>
        <end position="97"/>
    </location>
</feature>
<dbReference type="PANTHER" id="PTHR30487:SF0">
    <property type="entry name" value="PREPILIN LEADER PEPTIDASE_N-METHYLTRANSFERASE-RELATED"/>
    <property type="match status" value="1"/>
</dbReference>
<dbReference type="GO" id="GO:0006465">
    <property type="term" value="P:signal peptide processing"/>
    <property type="evidence" value="ECO:0007669"/>
    <property type="project" value="TreeGrafter"/>
</dbReference>
<keyword evidence="6 10" id="KW-1133">Transmembrane helix</keyword>
<reference evidence="14 16" key="2">
    <citation type="submission" date="2019-03" db="EMBL/GenBank/DDBJ databases">
        <title>Genomic Encyclopedia of Type Strains, Phase IV (KMG-IV): sequencing the most valuable type-strain genomes for metagenomic binning, comparative biology and taxonomic classification.</title>
        <authorList>
            <person name="Goeker M."/>
        </authorList>
    </citation>
    <scope>NUCLEOTIDE SEQUENCE [LARGE SCALE GENOMIC DNA]</scope>
    <source>
        <strain evidence="14 16">DSM 101483</strain>
    </source>
</reference>
<dbReference type="Gene3D" id="1.20.120.1220">
    <property type="match status" value="1"/>
</dbReference>
<evidence type="ECO:0000256" key="5">
    <source>
        <dbReference type="ARBA" id="ARBA00022692"/>
    </source>
</evidence>
<keyword evidence="3" id="KW-1003">Cell membrane</keyword>
<comment type="similarity">
    <text evidence="2 8">Belongs to the peptidase A24 family.</text>
</comment>
<dbReference type="InterPro" id="IPR010627">
    <property type="entry name" value="Prepilin_pept_A24_N"/>
</dbReference>
<feature type="transmembrane region" description="Helical" evidence="10">
    <location>
        <begin position="6"/>
        <end position="28"/>
    </location>
</feature>
<keyword evidence="9" id="KW-0645">Protease</keyword>
<evidence type="ECO:0000256" key="2">
    <source>
        <dbReference type="ARBA" id="ARBA00005801"/>
    </source>
</evidence>
<dbReference type="EMBL" id="SOBK01000002">
    <property type="protein sequence ID" value="TDT90754.1"/>
    <property type="molecule type" value="Genomic_DNA"/>
</dbReference>
<feature type="transmembrane region" description="Helical" evidence="10">
    <location>
        <begin position="81"/>
        <end position="99"/>
    </location>
</feature>
<evidence type="ECO:0000313" key="14">
    <source>
        <dbReference type="EMBL" id="TDT90754.1"/>
    </source>
</evidence>
<evidence type="ECO:0000256" key="3">
    <source>
        <dbReference type="ARBA" id="ARBA00022475"/>
    </source>
</evidence>
<dbReference type="PANTHER" id="PTHR30487">
    <property type="entry name" value="TYPE 4 PREPILIN-LIKE PROTEINS LEADER PEPTIDE-PROCESSING ENZYME"/>
    <property type="match status" value="1"/>
</dbReference>
<keyword evidence="9" id="KW-0378">Hydrolase</keyword>
<keyword evidence="15" id="KW-1185">Reference proteome</keyword>
<evidence type="ECO:0000313" key="13">
    <source>
        <dbReference type="EMBL" id="AMK12450.1"/>
    </source>
</evidence>
<comment type="function">
    <text evidence="9">Plays an essential role in type IV pili and type II pseudopili formation by proteolytically removing the leader sequence from substrate proteins and subsequently monomethylating the alpha-amino group of the newly exposed N-terminal phenylalanine.</text>
</comment>
<evidence type="ECO:0000256" key="1">
    <source>
        <dbReference type="ARBA" id="ARBA00004429"/>
    </source>
</evidence>
<comment type="subcellular location">
    <subcellularLocation>
        <location evidence="1">Cell inner membrane</location>
        <topology evidence="1">Multi-pass membrane protein</topology>
    </subcellularLocation>
    <subcellularLocation>
        <location evidence="9">Cell membrane</location>
        <topology evidence="9">Multi-pass membrane protein</topology>
    </subcellularLocation>
</comment>
<dbReference type="KEGG" id="dej:AWY79_15755"/>
<keyword evidence="5 9" id="KW-0812">Transmembrane</keyword>
<feature type="transmembrane region" description="Helical" evidence="10">
    <location>
        <begin position="233"/>
        <end position="250"/>
    </location>
</feature>
<dbReference type="GO" id="GO:0008168">
    <property type="term" value="F:methyltransferase activity"/>
    <property type="evidence" value="ECO:0007669"/>
    <property type="project" value="UniProtKB-KW"/>
</dbReference>
<dbReference type="GO" id="GO:0004190">
    <property type="term" value="F:aspartic-type endopeptidase activity"/>
    <property type="evidence" value="ECO:0007669"/>
    <property type="project" value="UniProtKB-EC"/>
</dbReference>
<evidence type="ECO:0000256" key="8">
    <source>
        <dbReference type="RuleBase" id="RU003793"/>
    </source>
</evidence>
<comment type="catalytic activity">
    <reaction evidence="9">
        <text>Typically cleaves a -Gly-|-Phe- bond to release an N-terminal, basic peptide of 5-8 residues from type IV prepilin, and then N-methylates the new N-terminal amino group, the methyl donor being S-adenosyl-L-methionine.</text>
        <dbReference type="EC" id="3.4.23.43"/>
    </reaction>
</comment>
<organism evidence="14 16">
    <name type="scientific">Pseudodesulfovibrio indicus</name>
    <dbReference type="NCBI Taxonomy" id="1716143"/>
    <lineage>
        <taxon>Bacteria</taxon>
        <taxon>Pseudomonadati</taxon>
        <taxon>Thermodesulfobacteriota</taxon>
        <taxon>Desulfovibrionia</taxon>
        <taxon>Desulfovibrionales</taxon>
        <taxon>Desulfovibrionaceae</taxon>
    </lineage>
</organism>
<dbReference type="AlphaFoldDB" id="A0A126QQX6"/>
<dbReference type="InterPro" id="IPR000045">
    <property type="entry name" value="Prepilin_IV_endopep_pep"/>
</dbReference>
<dbReference type="GO" id="GO:0032259">
    <property type="term" value="P:methylation"/>
    <property type="evidence" value="ECO:0007669"/>
    <property type="project" value="UniProtKB-KW"/>
</dbReference>
<dbReference type="EC" id="2.1.1.-" evidence="9"/>
<dbReference type="Pfam" id="PF01478">
    <property type="entry name" value="Peptidase_A24"/>
    <property type="match status" value="1"/>
</dbReference>
<feature type="transmembrane region" description="Helical" evidence="10">
    <location>
        <begin position="190"/>
        <end position="221"/>
    </location>
</feature>
<keyword evidence="9" id="KW-0511">Multifunctional enzyme</keyword>
<evidence type="ECO:0000256" key="9">
    <source>
        <dbReference type="RuleBase" id="RU003794"/>
    </source>
</evidence>
<feature type="transmembrane region" description="Helical" evidence="10">
    <location>
        <begin position="105"/>
        <end position="121"/>
    </location>
</feature>
<keyword evidence="7 10" id="KW-0472">Membrane</keyword>
<dbReference type="InterPro" id="IPR050882">
    <property type="entry name" value="Prepilin_peptidase/N-MTase"/>
</dbReference>
<dbReference type="Proteomes" id="UP000295506">
    <property type="component" value="Unassembled WGS sequence"/>
</dbReference>
<dbReference type="EMBL" id="CP014206">
    <property type="protein sequence ID" value="AMK12450.1"/>
    <property type="molecule type" value="Genomic_DNA"/>
</dbReference>
<dbReference type="InterPro" id="IPR014032">
    <property type="entry name" value="Peptidase_A24A_bac"/>
</dbReference>
<evidence type="ECO:0000259" key="12">
    <source>
        <dbReference type="Pfam" id="PF06750"/>
    </source>
</evidence>
<dbReference type="Proteomes" id="UP000055611">
    <property type="component" value="Chromosome"/>
</dbReference>
<keyword evidence="9" id="KW-0489">Methyltransferase</keyword>
<dbReference type="EC" id="3.4.23.43" evidence="9"/>
<evidence type="ECO:0000313" key="16">
    <source>
        <dbReference type="Proteomes" id="UP000295506"/>
    </source>
</evidence>
<dbReference type="GO" id="GO:0005886">
    <property type="term" value="C:plasma membrane"/>
    <property type="evidence" value="ECO:0007669"/>
    <property type="project" value="UniProtKB-SubCell"/>
</dbReference>
<keyword evidence="9" id="KW-0808">Transferase</keyword>
<proteinExistence type="inferred from homology"/>
<dbReference type="PRINTS" id="PR00864">
    <property type="entry name" value="PREPILNPTASE"/>
</dbReference>
<evidence type="ECO:0000313" key="15">
    <source>
        <dbReference type="Proteomes" id="UP000055611"/>
    </source>
</evidence>
<feature type="transmembrane region" description="Helical" evidence="10">
    <location>
        <begin position="153"/>
        <end position="170"/>
    </location>
</feature>
<accession>A0A126QQX6</accession>
<gene>
    <name evidence="13" type="ORF">AWY79_15755</name>
    <name evidence="14" type="ORF">EDC59_102184</name>
</gene>
<reference evidence="13 15" key="1">
    <citation type="journal article" date="2016" name="Front. Microbiol.">
        <title>Genome Sequence of the Piezophilic, Mesophilic Sulfate-Reducing Bacterium Desulfovibrio indicus J2T.</title>
        <authorList>
            <person name="Cao J."/>
            <person name="Maignien L."/>
            <person name="Shao Z."/>
            <person name="Alain K."/>
            <person name="Jebbar M."/>
        </authorList>
    </citation>
    <scope>NUCLEOTIDE SEQUENCE [LARGE SCALE GENOMIC DNA]</scope>
    <source>
        <strain evidence="13 15">J2</strain>
    </source>
</reference>
<feature type="domain" description="Prepilin type IV endopeptidase peptidase" evidence="11">
    <location>
        <begin position="109"/>
        <end position="217"/>
    </location>
</feature>
<name>A0A126QQX6_9BACT</name>
<sequence length="260" mass="28013">MDAIPTWAFYLAAAVLGLELGGLATIFIQRWIDEQPILKPSGSRCPSCGKSLGWRDTVPLLSFLLLRGRCRHCGERIGAQYLLVELSCMAWSLAAAHAYGLSPEWPVYLVLGVMLIAGSVIDFETFLLPDRITLGGAGLALAASFVLEEGPGWQDALLGAAVGALLFWILQQLYRLWRGQEGLGTGDIKLMAMIGAMTGLAGLPLTILVSSLTGAVGAVIYTVRPGKGGVRGRIPYGPFLSLGCLIYLLYGQQIMRWWNS</sequence>
<dbReference type="Pfam" id="PF06750">
    <property type="entry name" value="A24_N_bact"/>
    <property type="match status" value="1"/>
</dbReference>
<protein>
    <recommendedName>
        <fullName evidence="9">Prepilin leader peptidase/N-methyltransferase</fullName>
        <ecNumber evidence="9">2.1.1.-</ecNumber>
        <ecNumber evidence="9">3.4.23.43</ecNumber>
    </recommendedName>
</protein>
<keyword evidence="4" id="KW-0997">Cell inner membrane</keyword>
<evidence type="ECO:0000256" key="10">
    <source>
        <dbReference type="SAM" id="Phobius"/>
    </source>
</evidence>
<evidence type="ECO:0000256" key="4">
    <source>
        <dbReference type="ARBA" id="ARBA00022519"/>
    </source>
</evidence>
<dbReference type="OrthoDB" id="9789291at2"/>
<dbReference type="RefSeq" id="WP_066806027.1">
    <property type="nucleotide sequence ID" value="NZ_CP014206.1"/>
</dbReference>